<comment type="caution">
    <text evidence="2">The sequence shown here is derived from an EMBL/GenBank/DDBJ whole genome shotgun (WGS) entry which is preliminary data.</text>
</comment>
<dbReference type="OrthoDB" id="204708at2157"/>
<protein>
    <recommendedName>
        <fullName evidence="1">DUF8152 domain-containing protein</fullName>
    </recommendedName>
</protein>
<dbReference type="RefSeq" id="WP_007258773.1">
    <property type="nucleotide sequence ID" value="NZ_AOHZ01000040.1"/>
</dbReference>
<dbReference type="AlphaFoldDB" id="L9X7I8"/>
<feature type="domain" description="DUF8152" evidence="1">
    <location>
        <begin position="10"/>
        <end position="91"/>
    </location>
</feature>
<organism evidence="2 3">
    <name type="scientific">Natronolimnohabitans innermongolicus JCM 12255</name>
    <dbReference type="NCBI Taxonomy" id="1227499"/>
    <lineage>
        <taxon>Archaea</taxon>
        <taxon>Methanobacteriati</taxon>
        <taxon>Methanobacteriota</taxon>
        <taxon>Stenosarchaea group</taxon>
        <taxon>Halobacteria</taxon>
        <taxon>Halobacteriales</taxon>
        <taxon>Natrialbaceae</taxon>
        <taxon>Natronolimnohabitans</taxon>
    </lineage>
</organism>
<dbReference type="EMBL" id="AOHZ01000040">
    <property type="protein sequence ID" value="ELY57690.1"/>
    <property type="molecule type" value="Genomic_DNA"/>
</dbReference>
<dbReference type="eggNOG" id="arCOG10156">
    <property type="taxonomic scope" value="Archaea"/>
</dbReference>
<proteinExistence type="predicted"/>
<dbReference type="Pfam" id="PF26479">
    <property type="entry name" value="DUF8152"/>
    <property type="match status" value="1"/>
</dbReference>
<gene>
    <name evidence="2" type="ORF">C493_07359</name>
</gene>
<evidence type="ECO:0000259" key="1">
    <source>
        <dbReference type="Pfam" id="PF26479"/>
    </source>
</evidence>
<keyword evidence="3" id="KW-1185">Reference proteome</keyword>
<dbReference type="InterPro" id="IPR058465">
    <property type="entry name" value="DUF8152"/>
</dbReference>
<evidence type="ECO:0000313" key="3">
    <source>
        <dbReference type="Proteomes" id="UP000011602"/>
    </source>
</evidence>
<name>L9X7I8_9EURY</name>
<dbReference type="STRING" id="1227499.C493_07359"/>
<reference evidence="2 3" key="1">
    <citation type="journal article" date="2014" name="PLoS Genet.">
        <title>Phylogenetically driven sequencing of extremely halophilic archaea reveals strategies for static and dynamic osmo-response.</title>
        <authorList>
            <person name="Becker E.A."/>
            <person name="Seitzer P.M."/>
            <person name="Tritt A."/>
            <person name="Larsen D."/>
            <person name="Krusor M."/>
            <person name="Yao A.I."/>
            <person name="Wu D."/>
            <person name="Madern D."/>
            <person name="Eisen J.A."/>
            <person name="Darling A.E."/>
            <person name="Facciotti M.T."/>
        </authorList>
    </citation>
    <scope>NUCLEOTIDE SEQUENCE [LARGE SCALE GENOMIC DNA]</scope>
    <source>
        <strain evidence="2 3">JCM 12255</strain>
    </source>
</reference>
<sequence>MTDDSLEARTRRLHDHLEATAELPIDRQANRWLGEAEAIARDAASHDLEREVVVDRVRKVQRLLSEVDETGHDEADDHLEAAKACCEAILDGDA</sequence>
<evidence type="ECO:0000313" key="2">
    <source>
        <dbReference type="EMBL" id="ELY57690.1"/>
    </source>
</evidence>
<accession>L9X7I8</accession>
<dbReference type="Proteomes" id="UP000011602">
    <property type="component" value="Unassembled WGS sequence"/>
</dbReference>